<dbReference type="EMBL" id="BSSD01000002">
    <property type="protein sequence ID" value="GLW90719.1"/>
    <property type="molecule type" value="Genomic_DNA"/>
</dbReference>
<accession>A0A9W6QLF3</accession>
<gene>
    <name evidence="1" type="ORF">Aglo03_15350</name>
</gene>
<dbReference type="AlphaFoldDB" id="A0A9W6QLF3"/>
<dbReference type="Proteomes" id="UP001165042">
    <property type="component" value="Unassembled WGS sequence"/>
</dbReference>
<sequence length="64" mass="6731">MATRRLTVTEPPAGTTPIWQETVVPVVQVPDCGLALTTETPVWIGSVTTTLRASDGPSLVTVIV</sequence>
<evidence type="ECO:0000313" key="2">
    <source>
        <dbReference type="Proteomes" id="UP001165042"/>
    </source>
</evidence>
<protein>
    <submittedName>
        <fullName evidence="1">Uncharacterized protein</fullName>
    </submittedName>
</protein>
<reference evidence="1" key="1">
    <citation type="submission" date="2023-02" db="EMBL/GenBank/DDBJ databases">
        <title>Actinokineospora globicatena NBRC 15670.</title>
        <authorList>
            <person name="Ichikawa N."/>
            <person name="Sato H."/>
            <person name="Tonouchi N."/>
        </authorList>
    </citation>
    <scope>NUCLEOTIDE SEQUENCE</scope>
    <source>
        <strain evidence="1">NBRC 15670</strain>
    </source>
</reference>
<comment type="caution">
    <text evidence="1">The sequence shown here is derived from an EMBL/GenBank/DDBJ whole genome shotgun (WGS) entry which is preliminary data.</text>
</comment>
<organism evidence="1 2">
    <name type="scientific">Actinokineospora globicatena</name>
    <dbReference type="NCBI Taxonomy" id="103729"/>
    <lineage>
        <taxon>Bacteria</taxon>
        <taxon>Bacillati</taxon>
        <taxon>Actinomycetota</taxon>
        <taxon>Actinomycetes</taxon>
        <taxon>Pseudonocardiales</taxon>
        <taxon>Pseudonocardiaceae</taxon>
        <taxon>Actinokineospora</taxon>
    </lineage>
</organism>
<name>A0A9W6QLF3_9PSEU</name>
<evidence type="ECO:0000313" key="1">
    <source>
        <dbReference type="EMBL" id="GLW90719.1"/>
    </source>
</evidence>
<keyword evidence="2" id="KW-1185">Reference proteome</keyword>
<proteinExistence type="predicted"/>